<dbReference type="PANTHER" id="PTHR13269:SF6">
    <property type="entry name" value="NUCLEOPORIN NDC1"/>
    <property type="match status" value="1"/>
</dbReference>
<proteinExistence type="inferred from homology"/>
<reference evidence="15" key="1">
    <citation type="submission" date="2016-11" db="UniProtKB">
        <authorList>
            <consortium name="WormBaseParasite"/>
        </authorList>
    </citation>
    <scope>IDENTIFICATION</scope>
</reference>
<evidence type="ECO:0000256" key="8">
    <source>
        <dbReference type="ARBA" id="ARBA00022989"/>
    </source>
</evidence>
<evidence type="ECO:0000256" key="11">
    <source>
        <dbReference type="ARBA" id="ARBA00023136"/>
    </source>
</evidence>
<evidence type="ECO:0000313" key="14">
    <source>
        <dbReference type="Proteomes" id="UP000095287"/>
    </source>
</evidence>
<name>A0A1I7YJ17_9BILA</name>
<dbReference type="GO" id="GO:0030674">
    <property type="term" value="F:protein-macromolecule adaptor activity"/>
    <property type="evidence" value="ECO:0007669"/>
    <property type="project" value="TreeGrafter"/>
</dbReference>
<evidence type="ECO:0000256" key="6">
    <source>
        <dbReference type="ARBA" id="ARBA00022816"/>
    </source>
</evidence>
<organism evidence="14 15">
    <name type="scientific">Steinernema glaseri</name>
    <dbReference type="NCBI Taxonomy" id="37863"/>
    <lineage>
        <taxon>Eukaryota</taxon>
        <taxon>Metazoa</taxon>
        <taxon>Ecdysozoa</taxon>
        <taxon>Nematoda</taxon>
        <taxon>Chromadorea</taxon>
        <taxon>Rhabditida</taxon>
        <taxon>Tylenchina</taxon>
        <taxon>Panagrolaimomorpha</taxon>
        <taxon>Strongyloidoidea</taxon>
        <taxon>Steinernematidae</taxon>
        <taxon>Steinernema</taxon>
    </lineage>
</organism>
<dbReference type="GO" id="GO:0051028">
    <property type="term" value="P:mRNA transport"/>
    <property type="evidence" value="ECO:0007669"/>
    <property type="project" value="UniProtKB-KW"/>
</dbReference>
<keyword evidence="4" id="KW-0813">Transport</keyword>
<evidence type="ECO:0000256" key="12">
    <source>
        <dbReference type="ARBA" id="ARBA00023242"/>
    </source>
</evidence>
<evidence type="ECO:0000256" key="3">
    <source>
        <dbReference type="ARBA" id="ARBA00005760"/>
    </source>
</evidence>
<evidence type="ECO:0000256" key="5">
    <source>
        <dbReference type="ARBA" id="ARBA00022692"/>
    </source>
</evidence>
<evidence type="ECO:0000256" key="13">
    <source>
        <dbReference type="SAM" id="Phobius"/>
    </source>
</evidence>
<keyword evidence="9" id="KW-0811">Translocation</keyword>
<keyword evidence="14" id="KW-1185">Reference proteome</keyword>
<dbReference type="AlphaFoldDB" id="A0A1I7YJ17"/>
<feature type="transmembrane region" description="Helical" evidence="13">
    <location>
        <begin position="89"/>
        <end position="107"/>
    </location>
</feature>
<comment type="similarity">
    <text evidence="3">Belongs to the NDC1 family.</text>
</comment>
<feature type="transmembrane region" description="Helical" evidence="13">
    <location>
        <begin position="113"/>
        <end position="132"/>
    </location>
</feature>
<accession>A0A1I7YJ17</accession>
<protein>
    <submittedName>
        <fullName evidence="15">Nucleoporin</fullName>
    </submittedName>
</protein>
<keyword evidence="11 13" id="KW-0472">Membrane</keyword>
<dbReference type="GO" id="GO:0070762">
    <property type="term" value="C:nuclear pore transmembrane ring"/>
    <property type="evidence" value="ECO:0007669"/>
    <property type="project" value="TreeGrafter"/>
</dbReference>
<evidence type="ECO:0000256" key="10">
    <source>
        <dbReference type="ARBA" id="ARBA00023132"/>
    </source>
</evidence>
<dbReference type="Proteomes" id="UP000095287">
    <property type="component" value="Unplaced"/>
</dbReference>
<evidence type="ECO:0000256" key="7">
    <source>
        <dbReference type="ARBA" id="ARBA00022927"/>
    </source>
</evidence>
<comment type="subcellular location">
    <subcellularLocation>
        <location evidence="1">Nucleus membrane</location>
        <topology evidence="1">Multi-pass membrane protein</topology>
    </subcellularLocation>
    <subcellularLocation>
        <location evidence="2">Nucleus</location>
        <location evidence="2">Nuclear pore complex</location>
    </subcellularLocation>
</comment>
<evidence type="ECO:0000256" key="4">
    <source>
        <dbReference type="ARBA" id="ARBA00022448"/>
    </source>
</evidence>
<keyword evidence="6" id="KW-0509">mRNA transport</keyword>
<dbReference type="InterPro" id="IPR019049">
    <property type="entry name" value="Nucleoporin_prot_Ndc1/Nup"/>
</dbReference>
<keyword evidence="7" id="KW-0653">Protein transport</keyword>
<keyword evidence="10" id="KW-0906">Nuclear pore complex</keyword>
<dbReference type="PANTHER" id="PTHR13269">
    <property type="entry name" value="NUCLEOPORIN NDC1"/>
    <property type="match status" value="1"/>
</dbReference>
<evidence type="ECO:0000313" key="15">
    <source>
        <dbReference type="WBParaSite" id="L893_g16801.t1"/>
    </source>
</evidence>
<sequence>MELLANVTMWCSCLSAIASPESVISAYFFMIIIVLKISYDTVFSTTFRLTQPLIEVSVKADILAMLEIRSDSMYREAGLGSLLALKRAVWIYVPLTALLPLSLWNLVNVRLMFALLVMAFRQLIGFAVAYRLNRIFLNQNVEFTMPLTYAMKEPSDEDKRNILHGLQSEDMLIQVLAFWDLKKLSVSDSVRRLSIYSLSQPGGHPRNWNAVKEACLKTVASVAKKIDEENSYLRVKDIQQLADHVILDPNAVKEGNIEIDRSAMMLPPELRLQMHRENIRLRREYALSGRRFNFLRQVPAIAKIEKVITAVIEYVAEKKKVVTDFEADQVHYAIESIRALAQHSYSEDRFGVVQKDLDQIFSSFLGLLNSAESNIRIKHLKSASAPVPDYVRHFNAGVLKIEQTATVAISRLANTFKEHINSLHLSDKEKELLGTLTQ</sequence>
<keyword evidence="5 13" id="KW-0812">Transmembrane</keyword>
<dbReference type="WBParaSite" id="L893_g16801.t1">
    <property type="protein sequence ID" value="L893_g16801.t1"/>
    <property type="gene ID" value="L893_g16801"/>
</dbReference>
<keyword evidence="12" id="KW-0539">Nucleus</keyword>
<evidence type="ECO:0000256" key="1">
    <source>
        <dbReference type="ARBA" id="ARBA00004232"/>
    </source>
</evidence>
<dbReference type="GO" id="GO:0006999">
    <property type="term" value="P:nuclear pore organization"/>
    <property type="evidence" value="ECO:0007669"/>
    <property type="project" value="TreeGrafter"/>
</dbReference>
<dbReference type="GO" id="GO:0015031">
    <property type="term" value="P:protein transport"/>
    <property type="evidence" value="ECO:0007669"/>
    <property type="project" value="UniProtKB-KW"/>
</dbReference>
<evidence type="ECO:0000256" key="2">
    <source>
        <dbReference type="ARBA" id="ARBA00004567"/>
    </source>
</evidence>
<keyword evidence="8 13" id="KW-1133">Transmembrane helix</keyword>
<dbReference type="GO" id="GO:0031965">
    <property type="term" value="C:nuclear membrane"/>
    <property type="evidence" value="ECO:0007669"/>
    <property type="project" value="UniProtKB-SubCell"/>
</dbReference>
<evidence type="ECO:0000256" key="9">
    <source>
        <dbReference type="ARBA" id="ARBA00023010"/>
    </source>
</evidence>
<dbReference type="Pfam" id="PF09531">
    <property type="entry name" value="Ndc1_Nup"/>
    <property type="match status" value="2"/>
</dbReference>